<accession>A0ABS9K134</accession>
<reference evidence="1" key="1">
    <citation type="submission" date="2022-01" db="EMBL/GenBank/DDBJ databases">
        <authorList>
            <person name="Jo J.-H."/>
            <person name="Im W.-T."/>
        </authorList>
    </citation>
    <scope>NUCLEOTIDE SEQUENCE</scope>
    <source>
        <strain evidence="1">XY25</strain>
    </source>
</reference>
<sequence length="183" mass="18643">MAVSLNIQPVALTDPSTINPLFDRSPTSAAAVSRAAVADSTSSIVRVSSLGRFLAATPVADTSPAAAPTANAATVTAAAPVGVSNADALAATQSTSAAAAALQSLVNDPELRALANNQFNPVYSALMAAAHQADFITPQAETRFNALALDIPAPVQPITPSEAISNYIQAAQDFVRQRTEKTS</sequence>
<organism evidence="1 2">
    <name type="scientific">Dechloromonas hankyongensis</name>
    <dbReference type="NCBI Taxonomy" id="2908002"/>
    <lineage>
        <taxon>Bacteria</taxon>
        <taxon>Pseudomonadati</taxon>
        <taxon>Pseudomonadota</taxon>
        <taxon>Betaproteobacteria</taxon>
        <taxon>Rhodocyclales</taxon>
        <taxon>Azonexaceae</taxon>
        <taxon>Dechloromonas</taxon>
    </lineage>
</organism>
<protein>
    <submittedName>
        <fullName evidence="1">Uncharacterized protein</fullName>
    </submittedName>
</protein>
<proteinExistence type="predicted"/>
<keyword evidence="2" id="KW-1185">Reference proteome</keyword>
<dbReference type="Proteomes" id="UP001165384">
    <property type="component" value="Unassembled WGS sequence"/>
</dbReference>
<evidence type="ECO:0000313" key="1">
    <source>
        <dbReference type="EMBL" id="MCG2576873.1"/>
    </source>
</evidence>
<evidence type="ECO:0000313" key="2">
    <source>
        <dbReference type="Proteomes" id="UP001165384"/>
    </source>
</evidence>
<gene>
    <name evidence="1" type="ORF">LZ012_07685</name>
</gene>
<dbReference type="RefSeq" id="WP_275709249.1">
    <property type="nucleotide sequence ID" value="NZ_JAKLTN010000001.1"/>
</dbReference>
<comment type="caution">
    <text evidence="1">The sequence shown here is derived from an EMBL/GenBank/DDBJ whole genome shotgun (WGS) entry which is preliminary data.</text>
</comment>
<dbReference type="EMBL" id="JAKLTN010000001">
    <property type="protein sequence ID" value="MCG2576873.1"/>
    <property type="molecule type" value="Genomic_DNA"/>
</dbReference>
<name>A0ABS9K134_9RHOO</name>